<proteinExistence type="predicted"/>
<dbReference type="STRING" id="467200.SSRG_04665"/>
<dbReference type="Proteomes" id="UP000002968">
    <property type="component" value="Unassembled WGS sequence"/>
</dbReference>
<name>D9XP44_9ACTN</name>
<gene>
    <name evidence="2" type="ORF">SSRG_04665</name>
</gene>
<feature type="region of interest" description="Disordered" evidence="1">
    <location>
        <begin position="1"/>
        <end position="168"/>
    </location>
</feature>
<dbReference type="HOGENOM" id="CLU_1590045_0_0_11"/>
<evidence type="ECO:0000256" key="1">
    <source>
        <dbReference type="SAM" id="MobiDB-lite"/>
    </source>
</evidence>
<feature type="compositionally biased region" description="Low complexity" evidence="1">
    <location>
        <begin position="16"/>
        <end position="44"/>
    </location>
</feature>
<feature type="compositionally biased region" description="Low complexity" evidence="1">
    <location>
        <begin position="123"/>
        <end position="133"/>
    </location>
</feature>
<dbReference type="EMBL" id="GG657758">
    <property type="protein sequence ID" value="EFL41861.1"/>
    <property type="molecule type" value="Genomic_DNA"/>
</dbReference>
<protein>
    <submittedName>
        <fullName evidence="2">Uncharacterized protein</fullName>
    </submittedName>
</protein>
<organism evidence="2 3">
    <name type="scientific">Streptomyces griseoflavus Tu4000</name>
    <dbReference type="NCBI Taxonomy" id="467200"/>
    <lineage>
        <taxon>Bacteria</taxon>
        <taxon>Bacillati</taxon>
        <taxon>Actinomycetota</taxon>
        <taxon>Actinomycetes</taxon>
        <taxon>Kitasatosporales</taxon>
        <taxon>Streptomycetaceae</taxon>
        <taxon>Streptomyces</taxon>
    </lineage>
</organism>
<accession>D9XP44</accession>
<feature type="compositionally biased region" description="Low complexity" evidence="1">
    <location>
        <begin position="51"/>
        <end position="65"/>
    </location>
</feature>
<feature type="compositionally biased region" description="Basic residues" evidence="1">
    <location>
        <begin position="156"/>
        <end position="168"/>
    </location>
</feature>
<feature type="compositionally biased region" description="Basic residues" evidence="1">
    <location>
        <begin position="73"/>
        <end position="82"/>
    </location>
</feature>
<reference evidence="2" key="1">
    <citation type="submission" date="2009-02" db="EMBL/GenBank/DDBJ databases">
        <title>Annotation of Streptomyces griseoflavus strain Tu4000.</title>
        <authorList>
            <consortium name="The Broad Institute Genome Sequencing Platform"/>
            <consortium name="Broad Institute Microbial Sequencing Center"/>
            <person name="Fischbach M."/>
            <person name="Godfrey P."/>
            <person name="Ward D."/>
            <person name="Young S."/>
            <person name="Zeng Q."/>
            <person name="Koehrsen M."/>
            <person name="Alvarado L."/>
            <person name="Berlin A.M."/>
            <person name="Bochicchio J."/>
            <person name="Borenstein D."/>
            <person name="Chapman S.B."/>
            <person name="Chen Z."/>
            <person name="Engels R."/>
            <person name="Freedman E."/>
            <person name="Gellesch M."/>
            <person name="Goldberg J."/>
            <person name="Griggs A."/>
            <person name="Gujja S."/>
            <person name="Heilman E.R."/>
            <person name="Heiman D.I."/>
            <person name="Hepburn T.A."/>
            <person name="Howarth C."/>
            <person name="Jen D."/>
            <person name="Larson L."/>
            <person name="Lewis B."/>
            <person name="Mehta T."/>
            <person name="Park D."/>
            <person name="Pearson M."/>
            <person name="Richards J."/>
            <person name="Roberts A."/>
            <person name="Saif S."/>
            <person name="Shea T.D."/>
            <person name="Shenoy N."/>
            <person name="Sisk P."/>
            <person name="Stolte C."/>
            <person name="Sykes S.N."/>
            <person name="Thomson T."/>
            <person name="Walk T."/>
            <person name="White J."/>
            <person name="Yandava C."/>
            <person name="Straight P."/>
            <person name="Clardy J."/>
            <person name="Hung D."/>
            <person name="Kolter R."/>
            <person name="Mekalanos J."/>
            <person name="Walker S."/>
            <person name="Walsh C.T."/>
            <person name="Wieland-Brown L.C."/>
            <person name="Haas B."/>
            <person name="Nusbaum C."/>
            <person name="Birren B."/>
        </authorList>
    </citation>
    <scope>NUCLEOTIDE SEQUENCE [LARGE SCALE GENOMIC DNA]</scope>
    <source>
        <strain evidence="2">Tu4000</strain>
    </source>
</reference>
<dbReference type="AlphaFoldDB" id="D9XP44"/>
<feature type="non-terminal residue" evidence="2">
    <location>
        <position position="168"/>
    </location>
</feature>
<keyword evidence="3" id="KW-1185">Reference proteome</keyword>
<sequence length="168" mass="17395">AGRRGQGRTHPEGPGRVARPRTAPAPAARLRHPALVLRQGLGRPSGRRAAGRGLHADAGPADHGGAAVGGPRGGHHHGRRGPLRGGTGLRPALGGAARRPEPHPEAVRHVPPHPAPRRRRAAALRGPLRSARPQGRPDRRAGPLRHPGGLLARAGSAHRHGTGSRRGV</sequence>
<evidence type="ECO:0000313" key="3">
    <source>
        <dbReference type="Proteomes" id="UP000002968"/>
    </source>
</evidence>
<evidence type="ECO:0000313" key="2">
    <source>
        <dbReference type="EMBL" id="EFL41861.1"/>
    </source>
</evidence>
<feature type="compositionally biased region" description="Basic and acidic residues" evidence="1">
    <location>
        <begin position="98"/>
        <end position="108"/>
    </location>
</feature>
<feature type="non-terminal residue" evidence="2">
    <location>
        <position position="1"/>
    </location>
</feature>